<dbReference type="EMBL" id="KI517537">
    <property type="protein sequence ID" value="ESQ37665.1"/>
    <property type="molecule type" value="Genomic_DNA"/>
</dbReference>
<dbReference type="Proteomes" id="UP000030689">
    <property type="component" value="Unassembled WGS sequence"/>
</dbReference>
<dbReference type="GO" id="GO:0005509">
    <property type="term" value="F:calcium ion binding"/>
    <property type="evidence" value="ECO:0007669"/>
    <property type="project" value="InterPro"/>
</dbReference>
<dbReference type="InterPro" id="IPR018247">
    <property type="entry name" value="EF_Hand_1_Ca_BS"/>
</dbReference>
<dbReference type="Gene3D" id="1.10.238.10">
    <property type="entry name" value="EF-hand"/>
    <property type="match status" value="1"/>
</dbReference>
<feature type="domain" description="EF-hand" evidence="3">
    <location>
        <begin position="218"/>
        <end position="253"/>
    </location>
</feature>
<dbReference type="InterPro" id="IPR011992">
    <property type="entry name" value="EF-hand-dom_pair"/>
</dbReference>
<dbReference type="SMART" id="SM00726">
    <property type="entry name" value="UIM"/>
    <property type="match status" value="1"/>
</dbReference>
<feature type="region of interest" description="Disordered" evidence="2">
    <location>
        <begin position="1"/>
        <end position="114"/>
    </location>
</feature>
<dbReference type="Pfam" id="PF13499">
    <property type="entry name" value="EF-hand_7"/>
    <property type="match status" value="1"/>
</dbReference>
<protein>
    <recommendedName>
        <fullName evidence="3">EF-hand domain-containing protein</fullName>
    </recommendedName>
</protein>
<organism evidence="4 5">
    <name type="scientific">Eutrema salsugineum</name>
    <name type="common">Saltwater cress</name>
    <name type="synonym">Sisymbrium salsugineum</name>
    <dbReference type="NCBI Taxonomy" id="72664"/>
    <lineage>
        <taxon>Eukaryota</taxon>
        <taxon>Viridiplantae</taxon>
        <taxon>Streptophyta</taxon>
        <taxon>Embryophyta</taxon>
        <taxon>Tracheophyta</taxon>
        <taxon>Spermatophyta</taxon>
        <taxon>Magnoliopsida</taxon>
        <taxon>eudicotyledons</taxon>
        <taxon>Gunneridae</taxon>
        <taxon>Pentapetalae</taxon>
        <taxon>rosids</taxon>
        <taxon>malvids</taxon>
        <taxon>Brassicales</taxon>
        <taxon>Brassicaceae</taxon>
        <taxon>Eutremeae</taxon>
        <taxon>Eutrema</taxon>
    </lineage>
</organism>
<keyword evidence="5" id="KW-1185">Reference proteome</keyword>
<dbReference type="AlphaFoldDB" id="V4KIK1"/>
<gene>
    <name evidence="4" type="ORF">EUTSA_v10028898mg</name>
</gene>
<dbReference type="Pfam" id="PF02809">
    <property type="entry name" value="UIM"/>
    <property type="match status" value="1"/>
</dbReference>
<dbReference type="InterPro" id="IPR002048">
    <property type="entry name" value="EF_hand_dom"/>
</dbReference>
<dbReference type="Gene3D" id="6.10.140.100">
    <property type="match status" value="1"/>
</dbReference>
<dbReference type="OMA" id="VRCNMIK"/>
<name>V4KIK1_EUTSA</name>
<feature type="compositionally biased region" description="Acidic residues" evidence="2">
    <location>
        <begin position="82"/>
        <end position="100"/>
    </location>
</feature>
<dbReference type="CDD" id="cd00051">
    <property type="entry name" value="EFh"/>
    <property type="match status" value="1"/>
</dbReference>
<dbReference type="eggNOG" id="ENOG502QW60">
    <property type="taxonomic scope" value="Eukaryota"/>
</dbReference>
<dbReference type="InterPro" id="IPR003903">
    <property type="entry name" value="UIM_dom"/>
</dbReference>
<dbReference type="PROSITE" id="PS50330">
    <property type="entry name" value="UIM"/>
    <property type="match status" value="1"/>
</dbReference>
<dbReference type="PROSITE" id="PS00018">
    <property type="entry name" value="EF_HAND_1"/>
    <property type="match status" value="1"/>
</dbReference>
<keyword evidence="1" id="KW-0106">Calcium</keyword>
<evidence type="ECO:0000259" key="3">
    <source>
        <dbReference type="PROSITE" id="PS50222"/>
    </source>
</evidence>
<evidence type="ECO:0000256" key="1">
    <source>
        <dbReference type="ARBA" id="ARBA00022837"/>
    </source>
</evidence>
<dbReference type="PROSITE" id="PS50222">
    <property type="entry name" value="EF_HAND_2"/>
    <property type="match status" value="1"/>
</dbReference>
<dbReference type="OrthoDB" id="293868at2759"/>
<feature type="region of interest" description="Disordered" evidence="2">
    <location>
        <begin position="143"/>
        <end position="170"/>
    </location>
</feature>
<evidence type="ECO:0000313" key="5">
    <source>
        <dbReference type="Proteomes" id="UP000030689"/>
    </source>
</evidence>
<accession>V4KIK1</accession>
<evidence type="ECO:0000256" key="2">
    <source>
        <dbReference type="SAM" id="MobiDB-lite"/>
    </source>
</evidence>
<sequence length="256" mass="29304">MSGGEGSESESESESEERVKYEPKGKVSEYEKQRFSRIAENKARLEALGISKAARAIMGSRKRRGKPNSDEEDDDYRPGEAAGDEEEEFEDSEYDEEDEGNSSSVSRKTKLKSKKRVLSLNRSGRIREDDDLKKAIALSLQDSEAAAAGGSRNSPAKKRRSHQEATSWNKNKPELMMSKMQMTEDEFVIYFYHFDEAGKGFITLRDVTKMATVHDFTWTDEELQDMIRCFDMDKDGKLSLDEFRKIVTRCRMLKES</sequence>
<feature type="compositionally biased region" description="Basic and acidic residues" evidence="2">
    <location>
        <begin position="16"/>
        <end position="45"/>
    </location>
</feature>
<dbReference type="SUPFAM" id="SSF47473">
    <property type="entry name" value="EF-hand"/>
    <property type="match status" value="1"/>
</dbReference>
<evidence type="ECO:0000313" key="4">
    <source>
        <dbReference type="EMBL" id="ESQ37665.1"/>
    </source>
</evidence>
<proteinExistence type="predicted"/>
<dbReference type="Gramene" id="ESQ37665">
    <property type="protein sequence ID" value="ESQ37665"/>
    <property type="gene ID" value="EUTSA_v10028898mg"/>
</dbReference>
<reference evidence="4 5" key="1">
    <citation type="journal article" date="2013" name="Front. Plant Sci.">
        <title>The Reference Genome of the Halophytic Plant Eutrema salsugineum.</title>
        <authorList>
            <person name="Yang R."/>
            <person name="Jarvis D.E."/>
            <person name="Chen H."/>
            <person name="Beilstein M.A."/>
            <person name="Grimwood J."/>
            <person name="Jenkins J."/>
            <person name="Shu S."/>
            <person name="Prochnik S."/>
            <person name="Xin M."/>
            <person name="Ma C."/>
            <person name="Schmutz J."/>
            <person name="Wing R.A."/>
            <person name="Mitchell-Olds T."/>
            <person name="Schumaker K.S."/>
            <person name="Wang X."/>
        </authorList>
    </citation>
    <scope>NUCLEOTIDE SEQUENCE [LARGE SCALE GENOMIC DNA]</scope>
</reference>
<dbReference type="SMART" id="SM00054">
    <property type="entry name" value="EFh"/>
    <property type="match status" value="1"/>
</dbReference>
<dbReference type="STRING" id="72664.V4KIK1"/>